<dbReference type="Proteomes" id="UP000187550">
    <property type="component" value="Unassembled WGS sequence"/>
</dbReference>
<gene>
    <name evidence="2" type="ORF">SAMN05428946_0835</name>
</gene>
<feature type="compositionally biased region" description="Acidic residues" evidence="1">
    <location>
        <begin position="48"/>
        <end position="68"/>
    </location>
</feature>
<keyword evidence="3" id="KW-1185">Reference proteome</keyword>
<reference evidence="3" key="1">
    <citation type="submission" date="2017-01" db="EMBL/GenBank/DDBJ databases">
        <authorList>
            <person name="Varghese N."/>
            <person name="Submissions S."/>
        </authorList>
    </citation>
    <scope>NUCLEOTIDE SEQUENCE [LARGE SCALE GENOMIC DNA]</scope>
    <source>
        <strain evidence="3">MNA4</strain>
    </source>
</reference>
<dbReference type="AlphaFoldDB" id="A0A1U7PN40"/>
<dbReference type="OrthoDB" id="2453739at2"/>
<evidence type="ECO:0000313" key="2">
    <source>
        <dbReference type="EMBL" id="SIT72224.1"/>
    </source>
</evidence>
<name>A0A1U7PN40_9BACI</name>
<sequence>MIPHQVCVECGKEFDGNLSHDPERCKDCASPEGTPVSENSGPSVFVEDPNDSVSEDVYDPNPDDLEPGDYEKMIK</sequence>
<protein>
    <submittedName>
        <fullName evidence="2">Uncharacterized protein</fullName>
    </submittedName>
</protein>
<proteinExistence type="predicted"/>
<dbReference type="EMBL" id="FTPL01000001">
    <property type="protein sequence ID" value="SIT72224.1"/>
    <property type="molecule type" value="Genomic_DNA"/>
</dbReference>
<evidence type="ECO:0000256" key="1">
    <source>
        <dbReference type="SAM" id="MobiDB-lite"/>
    </source>
</evidence>
<dbReference type="STRING" id="550447.SAMN05428946_0835"/>
<accession>A0A1U7PN40</accession>
<organism evidence="2 3">
    <name type="scientific">Edaphobacillus lindanitolerans</name>
    <dbReference type="NCBI Taxonomy" id="550447"/>
    <lineage>
        <taxon>Bacteria</taxon>
        <taxon>Bacillati</taxon>
        <taxon>Bacillota</taxon>
        <taxon>Bacilli</taxon>
        <taxon>Bacillales</taxon>
        <taxon>Bacillaceae</taxon>
        <taxon>Edaphobacillus</taxon>
    </lineage>
</organism>
<evidence type="ECO:0000313" key="3">
    <source>
        <dbReference type="Proteomes" id="UP000187550"/>
    </source>
</evidence>
<feature type="region of interest" description="Disordered" evidence="1">
    <location>
        <begin position="21"/>
        <end position="75"/>
    </location>
</feature>
<dbReference type="RefSeq" id="WP_076757077.1">
    <property type="nucleotide sequence ID" value="NZ_FTPL01000001.1"/>
</dbReference>